<proteinExistence type="predicted"/>
<comment type="caution">
    <text evidence="1">The sequence shown here is derived from an EMBL/GenBank/DDBJ whole genome shotgun (WGS) entry which is preliminary data.</text>
</comment>
<dbReference type="OrthoDB" id="8063574at2759"/>
<name>A0A8X6J7P5_TRICU</name>
<evidence type="ECO:0000313" key="1">
    <source>
        <dbReference type="EMBL" id="GFR23880.1"/>
    </source>
</evidence>
<dbReference type="Proteomes" id="UP000887116">
    <property type="component" value="Unassembled WGS sequence"/>
</dbReference>
<dbReference type="AlphaFoldDB" id="A0A8X6J7P5"/>
<accession>A0A8X6J7P5</accession>
<organism evidence="1 2">
    <name type="scientific">Trichonephila clavata</name>
    <name type="common">Joro spider</name>
    <name type="synonym">Nephila clavata</name>
    <dbReference type="NCBI Taxonomy" id="2740835"/>
    <lineage>
        <taxon>Eukaryota</taxon>
        <taxon>Metazoa</taxon>
        <taxon>Ecdysozoa</taxon>
        <taxon>Arthropoda</taxon>
        <taxon>Chelicerata</taxon>
        <taxon>Arachnida</taxon>
        <taxon>Araneae</taxon>
        <taxon>Araneomorphae</taxon>
        <taxon>Entelegynae</taxon>
        <taxon>Araneoidea</taxon>
        <taxon>Nephilidae</taxon>
        <taxon>Trichonephila</taxon>
    </lineage>
</organism>
<protein>
    <submittedName>
        <fullName evidence="1">Uncharacterized protein</fullName>
    </submittedName>
</protein>
<keyword evidence="2" id="KW-1185">Reference proteome</keyword>
<sequence length="91" mass="10497">MAESAENAIPNLKNSQKRIVIVLINVHHRHDSQVRFLILTRHQILQKNLKVVHYHDGILQADNLNKSHAFVGLPCQDINATNKRTAERMRD</sequence>
<gene>
    <name evidence="1" type="ORF">TNCT_123131</name>
</gene>
<reference evidence="1" key="1">
    <citation type="submission" date="2020-07" db="EMBL/GenBank/DDBJ databases">
        <title>Multicomponent nature underlies the extraordinary mechanical properties of spider dragline silk.</title>
        <authorList>
            <person name="Kono N."/>
            <person name="Nakamura H."/>
            <person name="Mori M."/>
            <person name="Yoshida Y."/>
            <person name="Ohtoshi R."/>
            <person name="Malay A.D."/>
            <person name="Moran D.A.P."/>
            <person name="Tomita M."/>
            <person name="Numata K."/>
            <person name="Arakawa K."/>
        </authorList>
    </citation>
    <scope>NUCLEOTIDE SEQUENCE</scope>
</reference>
<dbReference type="EMBL" id="BMAO01018492">
    <property type="protein sequence ID" value="GFR23880.1"/>
    <property type="molecule type" value="Genomic_DNA"/>
</dbReference>
<evidence type="ECO:0000313" key="2">
    <source>
        <dbReference type="Proteomes" id="UP000887116"/>
    </source>
</evidence>